<dbReference type="InterPro" id="IPR027954">
    <property type="entry name" value="Transcobalamin-like_C"/>
</dbReference>
<dbReference type="EMBL" id="CP035282">
    <property type="protein sequence ID" value="QAT63084.1"/>
    <property type="molecule type" value="Genomic_DNA"/>
</dbReference>
<organism evidence="3 4">
    <name type="scientific">Acidilutibacter cellobiosedens</name>
    <dbReference type="NCBI Taxonomy" id="2507161"/>
    <lineage>
        <taxon>Bacteria</taxon>
        <taxon>Bacillati</taxon>
        <taxon>Bacillota</taxon>
        <taxon>Tissierellia</taxon>
        <taxon>Tissierellales</taxon>
        <taxon>Acidilutibacteraceae</taxon>
        <taxon>Acidilutibacter</taxon>
    </lineage>
</organism>
<dbReference type="Gene3D" id="2.170.130.30">
    <property type="match status" value="1"/>
</dbReference>
<name>A0A410QGW3_9FIRM</name>
<feature type="compositionally biased region" description="Basic and acidic residues" evidence="1">
    <location>
        <begin position="36"/>
        <end position="45"/>
    </location>
</feature>
<dbReference type="Pfam" id="PF14478">
    <property type="entry name" value="DUF4430"/>
    <property type="match status" value="1"/>
</dbReference>
<dbReference type="KEGG" id="spoa:EQM13_16675"/>
<sequence>MRKKVIRFISVLLILIMSFSILTGCGKSNTKEITNIEDKGNKENNDISGSKGESPVEILKNKEEDKKEEKDKNTEETKGEQDKSQDKKTEETKKEENVVVIDGVTYKNYKGPVQGEKKYKEGTPAKKNSDEYKSSGDIESPYKVNLIVTTGFGHKKIFAKNVGMVKDEVGMEVLFRNLDIQTGYGGGFVNAINGIESKYTFFTGDERKKEDWFYWVNGILAPIGVAEYRPKPGDVIWWDYHDWSITMFIPAVIGSYPQPFKSGFQGKNPGTVILYTSSYANEAERLKKSLQKQGVTQIDIGKYDATLIENPKKYYIVLGVWDDLVTQSNITNSKGKEINLMKDINEKNKFVGVNSKFEGGKVHALNFKGETVSSYDQGGAIYAYAAGIGSTKPIWVVTGTDDEGFKMAYNVLLNEPQKIKDCFGAVVSKNGVEKVPYLK</sequence>
<dbReference type="AlphaFoldDB" id="A0A410QGW3"/>
<dbReference type="OrthoDB" id="1806555at2"/>
<evidence type="ECO:0000259" key="2">
    <source>
        <dbReference type="Pfam" id="PF14478"/>
    </source>
</evidence>
<proteinExistence type="predicted"/>
<dbReference type="PROSITE" id="PS51257">
    <property type="entry name" value="PROKAR_LIPOPROTEIN"/>
    <property type="match status" value="1"/>
</dbReference>
<feature type="compositionally biased region" description="Basic and acidic residues" evidence="1">
    <location>
        <begin position="59"/>
        <end position="94"/>
    </location>
</feature>
<feature type="region of interest" description="Disordered" evidence="1">
    <location>
        <begin position="114"/>
        <end position="135"/>
    </location>
</feature>
<reference evidence="4" key="1">
    <citation type="submission" date="2019-01" db="EMBL/GenBank/DDBJ databases">
        <title>Draft genomes of a novel of Sporanaerobacter strains.</title>
        <authorList>
            <person name="Ma S."/>
        </authorList>
    </citation>
    <scope>NUCLEOTIDE SEQUENCE [LARGE SCALE GENOMIC DNA]</scope>
    <source>
        <strain evidence="4">NJN-17</strain>
    </source>
</reference>
<feature type="compositionally biased region" description="Basic and acidic residues" evidence="1">
    <location>
        <begin position="115"/>
        <end position="135"/>
    </location>
</feature>
<evidence type="ECO:0000313" key="3">
    <source>
        <dbReference type="EMBL" id="QAT63084.1"/>
    </source>
</evidence>
<dbReference type="RefSeq" id="WP_128753293.1">
    <property type="nucleotide sequence ID" value="NZ_CP035282.1"/>
</dbReference>
<protein>
    <submittedName>
        <fullName evidence="3">DUF4430 domain-containing protein</fullName>
    </submittedName>
</protein>
<dbReference type="Proteomes" id="UP000287969">
    <property type="component" value="Chromosome"/>
</dbReference>
<evidence type="ECO:0000256" key="1">
    <source>
        <dbReference type="SAM" id="MobiDB-lite"/>
    </source>
</evidence>
<evidence type="ECO:0000313" key="4">
    <source>
        <dbReference type="Proteomes" id="UP000287969"/>
    </source>
</evidence>
<gene>
    <name evidence="3" type="ORF">EQM13_16675</name>
</gene>
<feature type="domain" description="Transcobalamin-like C-terminal" evidence="2">
    <location>
        <begin position="171"/>
        <end position="241"/>
    </location>
</feature>
<keyword evidence="4" id="KW-1185">Reference proteome</keyword>
<accession>A0A410QGW3</accession>
<feature type="region of interest" description="Disordered" evidence="1">
    <location>
        <begin position="36"/>
        <end position="94"/>
    </location>
</feature>